<name>A0A8N7TAY6_DANRE</name>
<dbReference type="SMART" id="SM00208">
    <property type="entry name" value="TNFR"/>
    <property type="match status" value="3"/>
</dbReference>
<feature type="repeat" description="TNFR-Cys" evidence="1">
    <location>
        <begin position="29"/>
        <end position="71"/>
    </location>
</feature>
<keyword evidence="5" id="KW-0675">Receptor</keyword>
<keyword evidence="2" id="KW-0472">Membrane</keyword>
<accession>A0A8N7TAY6</accession>
<keyword evidence="4" id="KW-1185">Reference proteome</keyword>
<dbReference type="RefSeq" id="XP_689490.7">
    <property type="nucleotide sequence ID" value="XM_684398.11"/>
</dbReference>
<dbReference type="Pfam" id="PF00020">
    <property type="entry name" value="TNFR_c6"/>
    <property type="match status" value="3"/>
</dbReference>
<dbReference type="Proteomes" id="UP000000437">
    <property type="component" value="Chromosome 16"/>
</dbReference>
<dbReference type="Gene3D" id="2.10.50.10">
    <property type="entry name" value="Tumor Necrosis Factor Receptor, subunit A, domain 2"/>
    <property type="match status" value="3"/>
</dbReference>
<evidence type="ECO:0000313" key="4">
    <source>
        <dbReference type="Proteomes" id="UP000000437"/>
    </source>
</evidence>
<dbReference type="AlphaFoldDB" id="A0A8N7TAY6"/>
<feature type="domain" description="TNFR-Cys" evidence="3">
    <location>
        <begin position="29"/>
        <end position="71"/>
    </location>
</feature>
<feature type="transmembrane region" description="Helical" evidence="2">
    <location>
        <begin position="176"/>
        <end position="197"/>
    </location>
</feature>
<organism evidence="4 5">
    <name type="scientific">Danio rerio</name>
    <name type="common">Zebrafish</name>
    <name type="synonym">Brachydanio rerio</name>
    <dbReference type="NCBI Taxonomy" id="7955"/>
    <lineage>
        <taxon>Eukaryota</taxon>
        <taxon>Metazoa</taxon>
        <taxon>Chordata</taxon>
        <taxon>Craniata</taxon>
        <taxon>Vertebrata</taxon>
        <taxon>Euteleostomi</taxon>
        <taxon>Actinopterygii</taxon>
        <taxon>Neopterygii</taxon>
        <taxon>Teleostei</taxon>
        <taxon>Ostariophysi</taxon>
        <taxon>Cypriniformes</taxon>
        <taxon>Danionidae</taxon>
        <taxon>Danioninae</taxon>
        <taxon>Danio</taxon>
    </lineage>
</organism>
<keyword evidence="2" id="KW-0812">Transmembrane</keyword>
<protein>
    <submittedName>
        <fullName evidence="5">Tumor necrosis factor receptor superfamily member 5 isoform X1</fullName>
    </submittedName>
</protein>
<dbReference type="GeneID" id="561000"/>
<feature type="domain" description="TNFR-Cys" evidence="3">
    <location>
        <begin position="72"/>
        <end position="118"/>
    </location>
</feature>
<evidence type="ECO:0000256" key="1">
    <source>
        <dbReference type="PROSITE-ProRule" id="PRU00206"/>
    </source>
</evidence>
<evidence type="ECO:0000256" key="2">
    <source>
        <dbReference type="SAM" id="Phobius"/>
    </source>
</evidence>
<dbReference type="InterPro" id="IPR052135">
    <property type="entry name" value="TNFRSF5"/>
</dbReference>
<dbReference type="PROSITE" id="PS50050">
    <property type="entry name" value="TNFR_NGFR_2"/>
    <property type="match status" value="2"/>
</dbReference>
<evidence type="ECO:0000313" key="5">
    <source>
        <dbReference type="RefSeq" id="XP_689490.7"/>
    </source>
</evidence>
<feature type="disulfide bond" evidence="1">
    <location>
        <begin position="30"/>
        <end position="45"/>
    </location>
</feature>
<proteinExistence type="predicted"/>
<dbReference type="GO" id="GO:0009897">
    <property type="term" value="C:external side of plasma membrane"/>
    <property type="evidence" value="ECO:0000318"/>
    <property type="project" value="GO_Central"/>
</dbReference>
<dbReference type="OrthoDB" id="9950067at2759"/>
<evidence type="ECO:0000259" key="3">
    <source>
        <dbReference type="PROSITE" id="PS50050"/>
    </source>
</evidence>
<reference evidence="5" key="1">
    <citation type="submission" date="2025-08" db="UniProtKB">
        <authorList>
            <consortium name="RefSeq"/>
        </authorList>
    </citation>
    <scope>IDENTIFICATION</scope>
    <source>
        <strain evidence="5">Tuebingen</strain>
        <tissue evidence="5">Fibroblasts and whole tissue</tissue>
    </source>
</reference>
<keyword evidence="1" id="KW-1015">Disulfide bond</keyword>
<dbReference type="PANTHER" id="PTHR46875:SF2">
    <property type="entry name" value="TUMOR NECROSIS FACTOR RECEPTOR SUPERFAMILY MEMBER 5-LIKE ISOFORM X1"/>
    <property type="match status" value="1"/>
</dbReference>
<keyword evidence="2" id="KW-1133">Transmembrane helix</keyword>
<comment type="caution">
    <text evidence="1">Lacks conserved residue(s) required for the propagation of feature annotation.</text>
</comment>
<feature type="disulfide bond" evidence="1">
    <location>
        <begin position="100"/>
        <end position="118"/>
    </location>
</feature>
<dbReference type="GO" id="GO:0035631">
    <property type="term" value="C:CD40 receptor complex"/>
    <property type="evidence" value="ECO:0000318"/>
    <property type="project" value="GO_Central"/>
</dbReference>
<feature type="repeat" description="TNFR-Cys" evidence="1">
    <location>
        <begin position="72"/>
        <end position="118"/>
    </location>
</feature>
<dbReference type="GO" id="GO:0002768">
    <property type="term" value="P:immune response-regulating cell surface receptor signaling pathway"/>
    <property type="evidence" value="ECO:0000318"/>
    <property type="project" value="GO_Central"/>
</dbReference>
<gene>
    <name evidence="5" type="primary">LOC561000</name>
</gene>
<dbReference type="PANTHER" id="PTHR46875">
    <property type="entry name" value="TUMOR NECROSIS FACTOR RECEPTOR SUPERFAMILY MEMBER 5"/>
    <property type="match status" value="1"/>
</dbReference>
<sequence>MGDDKCQKCPKGKFMRARCNSSQSTVCETCPHDQFIDVENRMTECRPCRKCTSGSHLVVQKECQADKNTQCKCESGYYCKHLSDNDNDSYCDHCTSISTCPLGQGVAIQHTPTTDTVCKPCPEGTYSDKVDNWSSCKNHTSCDDLGRQEKIPGTNISDAQCGDFKCNITCSWALPASLWTGFVLSVMVVFLALYIIYWRNKRRSKSLEFTLSTISPVLPPDILKYPADCDVEKCAELHNCLTHIENYPDMDGSLQCDGAKPLMTMTPKYSQSTAASGYTDSIMQYSICQSEPQESEWTD</sequence>
<dbReference type="InterPro" id="IPR001368">
    <property type="entry name" value="TNFR/NGFR_Cys_rich_reg"/>
</dbReference>
<dbReference type="SUPFAM" id="SSF57586">
    <property type="entry name" value="TNF receptor-like"/>
    <property type="match status" value="3"/>
</dbReference>